<protein>
    <submittedName>
        <fullName evidence="4">DUF4236 domain-containing protein</fullName>
    </submittedName>
</protein>
<dbReference type="RefSeq" id="WP_213167389.1">
    <property type="nucleotide sequence ID" value="NZ_CP058559.1"/>
</dbReference>
<keyword evidence="5" id="KW-1185">Reference proteome</keyword>
<proteinExistence type="predicted"/>
<dbReference type="KEGG" id="acae:HYG86_02590"/>
<reference evidence="4 5" key="1">
    <citation type="submission" date="2020-07" db="EMBL/GenBank/DDBJ databases">
        <title>Alkalicella. sp. LB2 genome.</title>
        <authorList>
            <person name="Postec A."/>
            <person name="Quemeneur M."/>
        </authorList>
    </citation>
    <scope>NUCLEOTIDE SEQUENCE [LARGE SCALE GENOMIC DNA]</scope>
    <source>
        <strain evidence="4 5">LB2</strain>
    </source>
</reference>
<feature type="transmembrane region" description="Helical" evidence="2">
    <location>
        <begin position="97"/>
        <end position="126"/>
    </location>
</feature>
<dbReference type="Pfam" id="PF13174">
    <property type="entry name" value="TPR_6"/>
    <property type="match status" value="1"/>
</dbReference>
<dbReference type="InterPro" id="IPR025330">
    <property type="entry name" value="DUF4236"/>
</dbReference>
<keyword evidence="2" id="KW-0812">Transmembrane</keyword>
<dbReference type="Proteomes" id="UP000516160">
    <property type="component" value="Chromosome"/>
</dbReference>
<keyword evidence="2" id="KW-0472">Membrane</keyword>
<name>A0A7G9W4W1_ALKCA</name>
<accession>A0A7G9W4W1</accession>
<feature type="compositionally biased region" description="Polar residues" evidence="1">
    <location>
        <begin position="70"/>
        <end position="85"/>
    </location>
</feature>
<evidence type="ECO:0000313" key="4">
    <source>
        <dbReference type="EMBL" id="QNO13723.1"/>
    </source>
</evidence>
<dbReference type="SUPFAM" id="SSF48452">
    <property type="entry name" value="TPR-like"/>
    <property type="match status" value="1"/>
</dbReference>
<organism evidence="4 5">
    <name type="scientific">Alkalicella caledoniensis</name>
    <dbReference type="NCBI Taxonomy" id="2731377"/>
    <lineage>
        <taxon>Bacteria</taxon>
        <taxon>Bacillati</taxon>
        <taxon>Bacillota</taxon>
        <taxon>Clostridia</taxon>
        <taxon>Eubacteriales</taxon>
        <taxon>Proteinivoracaceae</taxon>
        <taxon>Alkalicella</taxon>
    </lineage>
</organism>
<dbReference type="InterPro" id="IPR019734">
    <property type="entry name" value="TPR_rpt"/>
</dbReference>
<sequence>MGLRFRKSISLGKGVRLNISKRGVGVSAGVKGARVGIGPRGIRKTASIPGTGISYVEEKSLSSSKKKRNNYNGASGTEGSNNLRSSIPTQSLTGTHWVWGIILGFVLIFNNPIVGLPLLGTSFYFFRKKMHEPQNKSKTEYNKGVSEFKKNNLDRANSFLDRALQYDQSNHMARLLLTNIAFSQGKYDKVLANLEKLPDAVYDDPSISFAAAISNFSLKSYDKAIPLLQQLNNIEGYQDEVSIFLGRCFLEKGMYTLAVESFKKGPVLKRTMNPVVMEAKYWLGVTYIKLGDNKKANTQLSKVYAEDVNFRDVARYVEELGF</sequence>
<evidence type="ECO:0000259" key="3">
    <source>
        <dbReference type="Pfam" id="PF14020"/>
    </source>
</evidence>
<dbReference type="Pfam" id="PF14020">
    <property type="entry name" value="DUF4236"/>
    <property type="match status" value="1"/>
</dbReference>
<dbReference type="Gene3D" id="1.25.40.10">
    <property type="entry name" value="Tetratricopeptide repeat domain"/>
    <property type="match status" value="1"/>
</dbReference>
<evidence type="ECO:0000256" key="2">
    <source>
        <dbReference type="SAM" id="Phobius"/>
    </source>
</evidence>
<feature type="domain" description="DUF4236" evidence="3">
    <location>
        <begin position="3"/>
        <end position="55"/>
    </location>
</feature>
<evidence type="ECO:0000313" key="5">
    <source>
        <dbReference type="Proteomes" id="UP000516160"/>
    </source>
</evidence>
<dbReference type="AlphaFoldDB" id="A0A7G9W4W1"/>
<gene>
    <name evidence="4" type="ORF">HYG86_02590</name>
</gene>
<evidence type="ECO:0000256" key="1">
    <source>
        <dbReference type="SAM" id="MobiDB-lite"/>
    </source>
</evidence>
<dbReference type="InterPro" id="IPR011990">
    <property type="entry name" value="TPR-like_helical_dom_sf"/>
</dbReference>
<dbReference type="EMBL" id="CP058559">
    <property type="protein sequence ID" value="QNO13723.1"/>
    <property type="molecule type" value="Genomic_DNA"/>
</dbReference>
<keyword evidence="2" id="KW-1133">Transmembrane helix</keyword>
<dbReference type="Pfam" id="PF14559">
    <property type="entry name" value="TPR_19"/>
    <property type="match status" value="1"/>
</dbReference>
<feature type="region of interest" description="Disordered" evidence="1">
    <location>
        <begin position="59"/>
        <end position="85"/>
    </location>
</feature>